<accession>A0A8H4J8V2</accession>
<sequence length="223" mass="24053">MPTPTRFLVFGGTGAIGHHFIEKALSAGHNLTLLARTPSKLPDHVRNHAHVSIIEGDLSDSAALDRALNSGADVFISFAGPYYSTKGTPITDCYATFFPRLAAHNITRALVLSTPSFPAPADASSAFWSFGGLTMRLFAKHMMEEMQGVGRAAQGLPVKSVRWTVFRVGGLKDSEEEGKEVVVTFLGSGKDTMGVTRKSVAEWVLREAGEERWVGGCPYICNP</sequence>
<evidence type="ECO:0000313" key="4">
    <source>
        <dbReference type="Proteomes" id="UP000572817"/>
    </source>
</evidence>
<feature type="domain" description="NAD(P)-binding" evidence="2">
    <location>
        <begin position="11"/>
        <end position="206"/>
    </location>
</feature>
<dbReference type="PANTHER" id="PTHR43355">
    <property type="entry name" value="FLAVIN REDUCTASE (NADPH)"/>
    <property type="match status" value="1"/>
</dbReference>
<dbReference type="AlphaFoldDB" id="A0A8H4J8V2"/>
<evidence type="ECO:0000313" key="3">
    <source>
        <dbReference type="EMBL" id="KAF4314108.1"/>
    </source>
</evidence>
<dbReference type="InterPro" id="IPR016040">
    <property type="entry name" value="NAD(P)-bd_dom"/>
</dbReference>
<comment type="caution">
    <text evidence="3">The sequence shown here is derived from an EMBL/GenBank/DDBJ whole genome shotgun (WGS) entry which is preliminary data.</text>
</comment>
<name>A0A8H4J8V2_9PEZI</name>
<reference evidence="3" key="1">
    <citation type="submission" date="2020-04" db="EMBL/GenBank/DDBJ databases">
        <title>Genome Assembly and Annotation of Botryosphaeria dothidea sdau 11-99, a Latent Pathogen of Apple Fruit Ring Rot in China.</title>
        <authorList>
            <person name="Yu C."/>
            <person name="Diao Y."/>
            <person name="Lu Q."/>
            <person name="Zhao J."/>
            <person name="Cui S."/>
            <person name="Peng C."/>
            <person name="He B."/>
            <person name="Liu H."/>
        </authorList>
    </citation>
    <scope>NUCLEOTIDE SEQUENCE [LARGE SCALE GENOMIC DNA]</scope>
    <source>
        <strain evidence="3">Sdau11-99</strain>
    </source>
</reference>
<dbReference type="GO" id="GO:0004074">
    <property type="term" value="F:biliverdin reductase [NAD(P)H] activity"/>
    <property type="evidence" value="ECO:0007669"/>
    <property type="project" value="TreeGrafter"/>
</dbReference>
<dbReference type="GO" id="GO:0042602">
    <property type="term" value="F:riboflavin reductase (NADPH) activity"/>
    <property type="evidence" value="ECO:0007669"/>
    <property type="project" value="TreeGrafter"/>
</dbReference>
<keyword evidence="4" id="KW-1185">Reference proteome</keyword>
<evidence type="ECO:0000259" key="2">
    <source>
        <dbReference type="Pfam" id="PF13460"/>
    </source>
</evidence>
<protein>
    <recommendedName>
        <fullName evidence="2">NAD(P)-binding domain-containing protein</fullName>
    </recommendedName>
</protein>
<dbReference type="Gene3D" id="3.40.50.720">
    <property type="entry name" value="NAD(P)-binding Rossmann-like Domain"/>
    <property type="match status" value="1"/>
</dbReference>
<dbReference type="InterPro" id="IPR051606">
    <property type="entry name" value="Polyketide_Oxido-like"/>
</dbReference>
<dbReference type="InterPro" id="IPR036291">
    <property type="entry name" value="NAD(P)-bd_dom_sf"/>
</dbReference>
<organism evidence="3 4">
    <name type="scientific">Botryosphaeria dothidea</name>
    <dbReference type="NCBI Taxonomy" id="55169"/>
    <lineage>
        <taxon>Eukaryota</taxon>
        <taxon>Fungi</taxon>
        <taxon>Dikarya</taxon>
        <taxon>Ascomycota</taxon>
        <taxon>Pezizomycotina</taxon>
        <taxon>Dothideomycetes</taxon>
        <taxon>Dothideomycetes incertae sedis</taxon>
        <taxon>Botryosphaeriales</taxon>
        <taxon>Botryosphaeriaceae</taxon>
        <taxon>Botryosphaeria</taxon>
    </lineage>
</organism>
<dbReference type="OrthoDB" id="10254221at2759"/>
<dbReference type="SUPFAM" id="SSF51735">
    <property type="entry name" value="NAD(P)-binding Rossmann-fold domains"/>
    <property type="match status" value="1"/>
</dbReference>
<dbReference type="Proteomes" id="UP000572817">
    <property type="component" value="Unassembled WGS sequence"/>
</dbReference>
<dbReference type="EMBL" id="WWBZ02000001">
    <property type="protein sequence ID" value="KAF4314108.1"/>
    <property type="molecule type" value="Genomic_DNA"/>
</dbReference>
<dbReference type="PANTHER" id="PTHR43355:SF2">
    <property type="entry name" value="FLAVIN REDUCTASE (NADPH)"/>
    <property type="match status" value="1"/>
</dbReference>
<evidence type="ECO:0000256" key="1">
    <source>
        <dbReference type="ARBA" id="ARBA00038376"/>
    </source>
</evidence>
<dbReference type="Pfam" id="PF13460">
    <property type="entry name" value="NAD_binding_10"/>
    <property type="match status" value="1"/>
</dbReference>
<comment type="similarity">
    <text evidence="1">Belongs to the avfA family.</text>
</comment>
<gene>
    <name evidence="3" type="ORF">GTA08_BOTSDO00117</name>
</gene>
<proteinExistence type="inferred from homology"/>